<evidence type="ECO:0000256" key="5">
    <source>
        <dbReference type="RuleBase" id="RU362125"/>
    </source>
</evidence>
<dbReference type="SUPFAM" id="SSF56645">
    <property type="entry name" value="Acyl-CoA dehydrogenase NM domain-like"/>
    <property type="match status" value="1"/>
</dbReference>
<evidence type="ECO:0000259" key="8">
    <source>
        <dbReference type="Pfam" id="PF02771"/>
    </source>
</evidence>
<dbReference type="InterPro" id="IPR009075">
    <property type="entry name" value="AcylCo_DH/oxidase_C"/>
</dbReference>
<dbReference type="InterPro" id="IPR013786">
    <property type="entry name" value="AcylCoA_DH/ox_N"/>
</dbReference>
<dbReference type="PROSITE" id="PS00072">
    <property type="entry name" value="ACYL_COA_DH_1"/>
    <property type="match status" value="1"/>
</dbReference>
<evidence type="ECO:0000256" key="1">
    <source>
        <dbReference type="ARBA" id="ARBA00001974"/>
    </source>
</evidence>
<name>A0ABV8Q204_9BACT</name>
<dbReference type="Pfam" id="PF00441">
    <property type="entry name" value="Acyl-CoA_dh_1"/>
    <property type="match status" value="1"/>
</dbReference>
<feature type="domain" description="Acyl-CoA oxidase/dehydrogenase middle" evidence="7">
    <location>
        <begin position="159"/>
        <end position="252"/>
    </location>
</feature>
<dbReference type="InterPro" id="IPR006089">
    <property type="entry name" value="Acyl-CoA_DH_CS"/>
</dbReference>
<dbReference type="Gene3D" id="2.40.110.10">
    <property type="entry name" value="Butyryl-CoA Dehydrogenase, subunit A, domain 2"/>
    <property type="match status" value="1"/>
</dbReference>
<evidence type="ECO:0000313" key="10">
    <source>
        <dbReference type="EMBL" id="MFC4233227.1"/>
    </source>
</evidence>
<keyword evidence="5" id="KW-0560">Oxidoreductase</keyword>
<evidence type="ECO:0000256" key="2">
    <source>
        <dbReference type="ARBA" id="ARBA00009347"/>
    </source>
</evidence>
<evidence type="ECO:0000256" key="4">
    <source>
        <dbReference type="ARBA" id="ARBA00022827"/>
    </source>
</evidence>
<dbReference type="InterPro" id="IPR036250">
    <property type="entry name" value="AcylCo_DH-like_C"/>
</dbReference>
<comment type="similarity">
    <text evidence="2 5">Belongs to the acyl-CoA dehydrogenase family.</text>
</comment>
<evidence type="ECO:0000313" key="11">
    <source>
        <dbReference type="Proteomes" id="UP001595906"/>
    </source>
</evidence>
<dbReference type="Gene3D" id="1.20.140.10">
    <property type="entry name" value="Butyryl-CoA Dehydrogenase, subunit A, domain 3"/>
    <property type="match status" value="2"/>
</dbReference>
<gene>
    <name evidence="10" type="ORF">ACFOW1_15100</name>
</gene>
<proteinExistence type="inferred from homology"/>
<evidence type="ECO:0000256" key="3">
    <source>
        <dbReference type="ARBA" id="ARBA00022630"/>
    </source>
</evidence>
<evidence type="ECO:0000259" key="9">
    <source>
        <dbReference type="Pfam" id="PF21263"/>
    </source>
</evidence>
<dbReference type="Pfam" id="PF02771">
    <property type="entry name" value="Acyl-CoA_dh_N"/>
    <property type="match status" value="1"/>
</dbReference>
<dbReference type="InterPro" id="IPR049426">
    <property type="entry name" value="Acyl-CoA-dh-like_C"/>
</dbReference>
<dbReference type="Pfam" id="PF21263">
    <property type="entry name" value="Acyl-CoA-dh_C"/>
    <property type="match status" value="1"/>
</dbReference>
<keyword evidence="4 5" id="KW-0274">FAD</keyword>
<evidence type="ECO:0000259" key="7">
    <source>
        <dbReference type="Pfam" id="PF02770"/>
    </source>
</evidence>
<accession>A0ABV8Q204</accession>
<dbReference type="RefSeq" id="WP_379015421.1">
    <property type="nucleotide sequence ID" value="NZ_JBHSDC010000029.1"/>
</dbReference>
<dbReference type="Pfam" id="PF02770">
    <property type="entry name" value="Acyl-CoA_dh_M"/>
    <property type="match status" value="1"/>
</dbReference>
<feature type="domain" description="Acyl-CoA dehydrogenase/oxidase C-terminal" evidence="6">
    <location>
        <begin position="264"/>
        <end position="426"/>
    </location>
</feature>
<dbReference type="InterPro" id="IPR037069">
    <property type="entry name" value="AcylCoA_DH/ox_N_sf"/>
</dbReference>
<comment type="cofactor">
    <cofactor evidence="1 5">
        <name>FAD</name>
        <dbReference type="ChEBI" id="CHEBI:57692"/>
    </cofactor>
</comment>
<sequence>MKTQHIIQLFFTPIQGQGVSLKGGEWIIKESLPQDTFIPEEFDEEQTMVKDMCHQFLHTEIDPILDRIDKMEPGLMPSLMEKAGEQGLLSTSFPESLGGLGKDFITSTIVNEGLGGGYSFSVAIAAHTGIGSLPILYFGTEEQKQKYIPKLASGEWKGAYGLTEPNSGSDALSAKTTAVLSEDGKYYLLNGQKCWITNGGFADVYTVFAKIDGDKFTGFIVERGFEGFTQGPEEHKMGIKGSSTVQLYFQDCKVPVENLLGEIGKGHIIAFNILNIGRLKLDAATLGGAKRAADTSVQYANTREQFKLPISKFGAIRHKLADMCIKLWVCESALYRTAKWIDDTEKALEASGTPFNKALLGAAEEFAIECAMLKVYGSEMLDFVVDEGVQIHGGNGFSDEYLISKAYRDSRINRIYEGTNEINRLLTVDMVLKRAMKGKLDLMGPAMNVQKELMSIPDFGSEDEGAFAKELKYITNFKKAILMVAGAAVQKLMMSLDKEQEVLMNIADMAIETFHAESALLRLMKLADRNGEATTTLQADIVKTYIYDAADKINKAGKDALNSFAEGDELRMMHIGLKRFTKVEPFNSKDARRRIAAKMIADNKYSF</sequence>
<dbReference type="Proteomes" id="UP001595906">
    <property type="component" value="Unassembled WGS sequence"/>
</dbReference>
<reference evidence="11" key="1">
    <citation type="journal article" date="2019" name="Int. J. Syst. Evol. Microbiol.">
        <title>The Global Catalogue of Microorganisms (GCM) 10K type strain sequencing project: providing services to taxonomists for standard genome sequencing and annotation.</title>
        <authorList>
            <consortium name="The Broad Institute Genomics Platform"/>
            <consortium name="The Broad Institute Genome Sequencing Center for Infectious Disease"/>
            <person name="Wu L."/>
            <person name="Ma J."/>
        </authorList>
    </citation>
    <scope>NUCLEOTIDE SEQUENCE [LARGE SCALE GENOMIC DNA]</scope>
    <source>
        <strain evidence="11">CECT 8010</strain>
    </source>
</reference>
<protein>
    <submittedName>
        <fullName evidence="10">Acyl-CoA dehydrogenase family protein</fullName>
    </submittedName>
</protein>
<organism evidence="10 11">
    <name type="scientific">Parasediminibacterium paludis</name>
    <dbReference type="NCBI Taxonomy" id="908966"/>
    <lineage>
        <taxon>Bacteria</taxon>
        <taxon>Pseudomonadati</taxon>
        <taxon>Bacteroidota</taxon>
        <taxon>Chitinophagia</taxon>
        <taxon>Chitinophagales</taxon>
        <taxon>Chitinophagaceae</taxon>
        <taxon>Parasediminibacterium</taxon>
    </lineage>
</organism>
<dbReference type="SUPFAM" id="SSF47203">
    <property type="entry name" value="Acyl-CoA dehydrogenase C-terminal domain-like"/>
    <property type="match status" value="1"/>
</dbReference>
<dbReference type="PANTHER" id="PTHR43884:SF12">
    <property type="entry name" value="ISOVALERYL-COA DEHYDROGENASE, MITOCHONDRIAL-RELATED"/>
    <property type="match status" value="1"/>
</dbReference>
<keyword evidence="11" id="KW-1185">Reference proteome</keyword>
<evidence type="ECO:0000259" key="6">
    <source>
        <dbReference type="Pfam" id="PF00441"/>
    </source>
</evidence>
<dbReference type="PANTHER" id="PTHR43884">
    <property type="entry name" value="ACYL-COA DEHYDROGENASE"/>
    <property type="match status" value="1"/>
</dbReference>
<dbReference type="InterPro" id="IPR009100">
    <property type="entry name" value="AcylCoA_DH/oxidase_NM_dom_sf"/>
</dbReference>
<dbReference type="InterPro" id="IPR046373">
    <property type="entry name" value="Acyl-CoA_Oxase/DH_mid-dom_sf"/>
</dbReference>
<dbReference type="EMBL" id="JBHSDC010000029">
    <property type="protein sequence ID" value="MFC4233227.1"/>
    <property type="molecule type" value="Genomic_DNA"/>
</dbReference>
<feature type="domain" description="Acyl-CoA dehydrogenase-like C-terminal" evidence="9">
    <location>
        <begin position="476"/>
        <end position="579"/>
    </location>
</feature>
<dbReference type="Gene3D" id="1.10.540.10">
    <property type="entry name" value="Acyl-CoA dehydrogenase/oxidase, N-terminal domain"/>
    <property type="match status" value="1"/>
</dbReference>
<feature type="domain" description="Acyl-CoA dehydrogenase/oxidase N-terminal" evidence="8">
    <location>
        <begin position="44"/>
        <end position="155"/>
    </location>
</feature>
<dbReference type="InterPro" id="IPR006091">
    <property type="entry name" value="Acyl-CoA_Oxase/DH_mid-dom"/>
</dbReference>
<dbReference type="PROSITE" id="PS00073">
    <property type="entry name" value="ACYL_COA_DH_2"/>
    <property type="match status" value="1"/>
</dbReference>
<keyword evidence="3 5" id="KW-0285">Flavoprotein</keyword>
<comment type="caution">
    <text evidence="10">The sequence shown here is derived from an EMBL/GenBank/DDBJ whole genome shotgun (WGS) entry which is preliminary data.</text>
</comment>